<dbReference type="EMBL" id="CM046103">
    <property type="protein sequence ID" value="KAI8428044.1"/>
    <property type="molecule type" value="Genomic_DNA"/>
</dbReference>
<name>A0ACC0JV42_CHOFU</name>
<protein>
    <submittedName>
        <fullName evidence="1">Uncharacterized protein</fullName>
    </submittedName>
</protein>
<reference evidence="1 2" key="1">
    <citation type="journal article" date="2022" name="Genome Biol. Evol.">
        <title>The Spruce Budworm Genome: Reconstructing the Evolutionary History of Antifreeze Proteins.</title>
        <authorList>
            <person name="Beliveau C."/>
            <person name="Gagne P."/>
            <person name="Picq S."/>
            <person name="Vernygora O."/>
            <person name="Keeling C.I."/>
            <person name="Pinkney K."/>
            <person name="Doucet D."/>
            <person name="Wen F."/>
            <person name="Johnston J.S."/>
            <person name="Maaroufi H."/>
            <person name="Boyle B."/>
            <person name="Laroche J."/>
            <person name="Dewar K."/>
            <person name="Juretic N."/>
            <person name="Blackburn G."/>
            <person name="Nisole A."/>
            <person name="Brunet B."/>
            <person name="Brandao M."/>
            <person name="Lumley L."/>
            <person name="Duan J."/>
            <person name="Quan G."/>
            <person name="Lucarotti C.J."/>
            <person name="Roe A.D."/>
            <person name="Sperling F.A.H."/>
            <person name="Levesque R.C."/>
            <person name="Cusson M."/>
        </authorList>
    </citation>
    <scope>NUCLEOTIDE SEQUENCE [LARGE SCALE GENOMIC DNA]</scope>
    <source>
        <strain evidence="1">Glfc:IPQL:Cfum</strain>
    </source>
</reference>
<proteinExistence type="predicted"/>
<accession>A0ACC0JV42</accession>
<comment type="caution">
    <text evidence="1">The sequence shown here is derived from an EMBL/GenBank/DDBJ whole genome shotgun (WGS) entry which is preliminary data.</text>
</comment>
<evidence type="ECO:0000313" key="1">
    <source>
        <dbReference type="EMBL" id="KAI8428044.1"/>
    </source>
</evidence>
<gene>
    <name evidence="1" type="ORF">MSG28_002338</name>
</gene>
<evidence type="ECO:0000313" key="2">
    <source>
        <dbReference type="Proteomes" id="UP001064048"/>
    </source>
</evidence>
<organism evidence="1 2">
    <name type="scientific">Choristoneura fumiferana</name>
    <name type="common">Spruce budworm moth</name>
    <name type="synonym">Archips fumiferana</name>
    <dbReference type="NCBI Taxonomy" id="7141"/>
    <lineage>
        <taxon>Eukaryota</taxon>
        <taxon>Metazoa</taxon>
        <taxon>Ecdysozoa</taxon>
        <taxon>Arthropoda</taxon>
        <taxon>Hexapoda</taxon>
        <taxon>Insecta</taxon>
        <taxon>Pterygota</taxon>
        <taxon>Neoptera</taxon>
        <taxon>Endopterygota</taxon>
        <taxon>Lepidoptera</taxon>
        <taxon>Glossata</taxon>
        <taxon>Ditrysia</taxon>
        <taxon>Tortricoidea</taxon>
        <taxon>Tortricidae</taxon>
        <taxon>Tortricinae</taxon>
        <taxon>Choristoneura</taxon>
    </lineage>
</organism>
<sequence length="1452" mass="164509">MSMVRRSSMDRMSSSMTSSMTGMGLGGITGLTSGMNALSCMRDQQMTIGGMPSNYVPGLSAYYNISSFCQRPGQTRRWPMQRAGPTAQHRPGRSHSTGSLHRMKHSLRNSPNTQYTHNLICKMADQHERRRRQDTLEMLPQSYYSQQPLKVELTEFYSRDNSKDHHTDQYDLVNDNILPNPVLRRGQNFFFAVRFDRTYDKQQDMIRIVFCFGPKPSVTKGTRVVLPVNWSNQQGVFQHSRDAMGMGMGMSRMQDASSNMAAVGSIGTMGTCGPMSTMGTMGSMGPMSGMRETTTYGVRRSSFSNEPLPLQHSPLSPHGPMDRPMIDRYGGTTQHSSFGRSYGSRQGSRHGSRHGSMQNLAALAHEMDRWDISIQRQDGNTITFQVHAPASAPVGVWNCWIQTNRFGQRDNRHDYKCDEDIYMLFNPWCREDTVYMDNESSRKEYINANHDDDGLMVGRYDGEYKDGVAPHAWTGSVAILERYLTEGGRPVEYGQCWVFSGLVVTICRALGIPCRSVTNYVSAHDTNRTFTVDKYFDRDGNEVPNGPDEDCYDSCWNFHVWNDVWMQRPDLPQGYSGWQIIDSTPQEEAESVYHCGPASVEAVRRGEVGFQYDTPFMYCQVNAELCHFQEEENSEWGFIRMASNNYQVGRKILTKNPNRDDDEGESDLLEITHEYKTMDSSSPERLAVIASCRGYQRLQQYYEYPDRNFEDVFFELMDIDLVPYGQPFDCTMNIQNKSHEDRAIWCVLTASSCYYTGAIASRLRRAQGEFIVRAGQREVLKLHVTPQEYMDKLVDHTMVKVHAMAYVKQTRQAWSDEDDFPLHKPRMQVQVRGQPCKGQECAVTFSFQNPLNVHLTDCYFTFEGAGVQRPRQIRFRDVKPGEFVNYQDKFVPQRHGERRIVVTFSSRQMDEIFGCTSVNPSNQRRKKRKEKERKKEGKKEGRKEGDFVGLTLVIVLSSGAMGSVKSKLASWCPPRCCGSTSDSYDLRALPRPPQLDSSIDVIDGTRRGVLAVQAIDFCNDTNGENHHTSKFNLMNRSVDRSLVIRRGQAFKLDLLLNRPYDASRDALSFIFYVADVEKRGPSDDTSAAVPLLEKGSETAGSWSAVYEGQMDSHLMVAVTPAADCIVAAWRIDIDTKLTTGGSLSYTHPQPIYVLFNPWCLNDAVYMPGHSHREEYVLEDGGLMYRGVYNRIKPTPWNYAQYEKDILECALYLVREVGKVKGRARSDPIRTARALSAAVNAQDDNGVLIGNWGAELSDYDGGTHPMKWIGSLAILQKYYAKKKPVKYAQCWVFAGVLTTICRALGIPCRPVSGYDAAHDSQGSLTVDIIKDDDGNTMDHFTTDSVWNYHVWNEVWMERPDLGAEYGGWQAIDSTPQETSEDLYRCGPASLRAVRDAEIQRPYDAGYVFAQVNADKVLWKYSGEIQPLKLLARDTTSVGQNISTKAIGRMEREV</sequence>
<dbReference type="Proteomes" id="UP001064048">
    <property type="component" value="Chromosome 3"/>
</dbReference>
<keyword evidence="2" id="KW-1185">Reference proteome</keyword>